<dbReference type="EMBL" id="NQWI01000192">
    <property type="protein sequence ID" value="PDW00276.1"/>
    <property type="molecule type" value="Genomic_DNA"/>
</dbReference>
<organism evidence="4 5">
    <name type="scientific">Candidatus Viridilinea mediisalina</name>
    <dbReference type="NCBI Taxonomy" id="2024553"/>
    <lineage>
        <taxon>Bacteria</taxon>
        <taxon>Bacillati</taxon>
        <taxon>Chloroflexota</taxon>
        <taxon>Chloroflexia</taxon>
        <taxon>Chloroflexales</taxon>
        <taxon>Chloroflexineae</taxon>
        <taxon>Oscillochloridaceae</taxon>
        <taxon>Candidatus Viridilinea</taxon>
    </lineage>
</organism>
<evidence type="ECO:0000256" key="2">
    <source>
        <dbReference type="ARBA" id="ARBA00023118"/>
    </source>
</evidence>
<keyword evidence="5" id="KW-1185">Reference proteome</keyword>
<comment type="caution">
    <text evidence="4">The sequence shown here is derived from an EMBL/GenBank/DDBJ whole genome shotgun (WGS) entry which is preliminary data.</text>
</comment>
<accession>A0A2A6RDU0</accession>
<dbReference type="AlphaFoldDB" id="A0A2A6RDU0"/>
<reference evidence="5" key="1">
    <citation type="submission" date="2017-08" db="EMBL/GenBank/DDBJ databases">
        <authorList>
            <person name="Grouzdev D.S."/>
            <person name="Gaisin V.A."/>
            <person name="Rysina M.S."/>
            <person name="Gorlenko V.M."/>
        </authorList>
    </citation>
    <scope>NUCLEOTIDE SEQUENCE [LARGE SCALE GENOMIC DNA]</scope>
    <source>
        <strain evidence="5">Kir15-3F</strain>
    </source>
</reference>
<evidence type="ECO:0000313" key="4">
    <source>
        <dbReference type="EMBL" id="PDW00276.1"/>
    </source>
</evidence>
<dbReference type="InterPro" id="IPR054767">
    <property type="entry name" value="Cas10-Cmr2_palm2"/>
</dbReference>
<feature type="domain" description="Cas10/Cmr2 second palm" evidence="3">
    <location>
        <begin position="82"/>
        <end position="215"/>
    </location>
</feature>
<name>A0A2A6RDU0_9CHLR</name>
<dbReference type="GO" id="GO:0051607">
    <property type="term" value="P:defense response to virus"/>
    <property type="evidence" value="ECO:0007669"/>
    <property type="project" value="UniProtKB-KW"/>
</dbReference>
<protein>
    <recommendedName>
        <fullName evidence="3">Cas10/Cmr2 second palm domain-containing protein</fullName>
    </recommendedName>
</protein>
<sequence length="372" mass="40964">MPVLAPCQWTGRGLAAKEITYKIDKDKGDKYANVSLDVARRYKAANADEYKAKDIASLLRATSKLGTLQQAQNLHELVRSGYLALIHADGNGVGSGVGNGADSTDEQWAHFFHRNRVLLRRALQKAIETTCEDETGVVPLVILMLGGDDLLVVCRAAKALPFVVALCEELERLQPENTGDFKLTLGVGVVIANPKVPIHRLHDVAERLASSAKRRFRGLKERKEPARSVVDWAVYTTTWVDDPEEVRRRDWICGTAQDRRVLSQRPLDVLGEGLNSLQGLVCSAEKLKDAPRSQLRYLVEQLPRGRHLAELAFAELSQEAKKALQDAGVNSVWQSGDSPSTTPLLDLIEITEIARLGRGNKTAQHEQGVVDG</sequence>
<dbReference type="Gene3D" id="3.30.70.270">
    <property type="match status" value="1"/>
</dbReference>
<evidence type="ECO:0000256" key="1">
    <source>
        <dbReference type="ARBA" id="ARBA00022741"/>
    </source>
</evidence>
<dbReference type="Pfam" id="PF22335">
    <property type="entry name" value="Cas10-Cmr2_palm2"/>
    <property type="match status" value="1"/>
</dbReference>
<evidence type="ECO:0000313" key="5">
    <source>
        <dbReference type="Proteomes" id="UP000220527"/>
    </source>
</evidence>
<keyword evidence="2" id="KW-0051">Antiviral defense</keyword>
<proteinExistence type="predicted"/>
<evidence type="ECO:0000259" key="3">
    <source>
        <dbReference type="Pfam" id="PF22335"/>
    </source>
</evidence>
<dbReference type="GO" id="GO:0000166">
    <property type="term" value="F:nucleotide binding"/>
    <property type="evidence" value="ECO:0007669"/>
    <property type="project" value="UniProtKB-KW"/>
</dbReference>
<keyword evidence="1" id="KW-0547">Nucleotide-binding</keyword>
<dbReference type="InterPro" id="IPR043128">
    <property type="entry name" value="Rev_trsase/Diguanyl_cyclase"/>
</dbReference>
<gene>
    <name evidence="4" type="ORF">CJ255_20895</name>
</gene>
<dbReference type="Proteomes" id="UP000220527">
    <property type="component" value="Unassembled WGS sequence"/>
</dbReference>